<accession>A0A6J6XXE1</accession>
<protein>
    <submittedName>
        <fullName evidence="2">Unannotated protein</fullName>
    </submittedName>
</protein>
<sequence>MCYSLKMTEVPSRELRNNTRDLITRANKGETIVITVDGIPMAELQPVSAKRRWVPKTELEHIFFSIDRGLIDEINEGLPTMAELDRRADAMWDGTK</sequence>
<gene>
    <name evidence="2" type="ORF">UFOPK2975_01307</name>
</gene>
<dbReference type="InterPro" id="IPR036165">
    <property type="entry name" value="YefM-like_sf"/>
</dbReference>
<reference evidence="2" key="1">
    <citation type="submission" date="2020-05" db="EMBL/GenBank/DDBJ databases">
        <authorList>
            <person name="Chiriac C."/>
            <person name="Salcher M."/>
            <person name="Ghai R."/>
            <person name="Kavagutti S V."/>
        </authorList>
    </citation>
    <scope>NUCLEOTIDE SEQUENCE</scope>
</reference>
<comment type="similarity">
    <text evidence="1">Belongs to the phD/YefM antitoxin family.</text>
</comment>
<name>A0A6J6XXE1_9ZZZZ</name>
<dbReference type="InterPro" id="IPR006442">
    <property type="entry name" value="Antitoxin_Phd/YefM"/>
</dbReference>
<organism evidence="2">
    <name type="scientific">freshwater metagenome</name>
    <dbReference type="NCBI Taxonomy" id="449393"/>
    <lineage>
        <taxon>unclassified sequences</taxon>
        <taxon>metagenomes</taxon>
        <taxon>ecological metagenomes</taxon>
    </lineage>
</organism>
<dbReference type="EMBL" id="CAFAAG010000138">
    <property type="protein sequence ID" value="CAB4802071.1"/>
    <property type="molecule type" value="Genomic_DNA"/>
</dbReference>
<dbReference type="SUPFAM" id="SSF143120">
    <property type="entry name" value="YefM-like"/>
    <property type="match status" value="1"/>
</dbReference>
<proteinExistence type="inferred from homology"/>
<dbReference type="AlphaFoldDB" id="A0A6J6XXE1"/>
<dbReference type="NCBIfam" id="TIGR01552">
    <property type="entry name" value="phd_fam"/>
    <property type="match status" value="1"/>
</dbReference>
<evidence type="ECO:0000256" key="1">
    <source>
        <dbReference type="ARBA" id="ARBA00009981"/>
    </source>
</evidence>
<evidence type="ECO:0000313" key="2">
    <source>
        <dbReference type="EMBL" id="CAB4802071.1"/>
    </source>
</evidence>
<dbReference type="Pfam" id="PF02604">
    <property type="entry name" value="PhdYeFM_antitox"/>
    <property type="match status" value="1"/>
</dbReference>